<dbReference type="RefSeq" id="XP_020065560.1">
    <property type="nucleotide sequence ID" value="XM_020206329.1"/>
</dbReference>
<sequence>MNTQIAGKTRLRKNRPSIEPTTMLPCASPRGIFRKSNLISSWSVRKLIMLGAKARLLFSIRGIWAGQNLGGWGIFATRHHYVLLTRVCLRPFQPLIRLFSHSGFGGLSIKNADFYHFSDFSVIT</sequence>
<name>A0A1E4SLT0_9ASCO</name>
<gene>
    <name evidence="1" type="ORF">CANTADRAFT_150639</name>
</gene>
<protein>
    <submittedName>
        <fullName evidence="1">Uncharacterized protein</fullName>
    </submittedName>
</protein>
<accession>A0A1E4SLT0</accession>
<dbReference type="GeneID" id="30980466"/>
<dbReference type="Proteomes" id="UP000094285">
    <property type="component" value="Unassembled WGS sequence"/>
</dbReference>
<keyword evidence="2" id="KW-1185">Reference proteome</keyword>
<reference evidence="2" key="1">
    <citation type="submission" date="2016-05" db="EMBL/GenBank/DDBJ databases">
        <title>Comparative genomics of biotechnologically important yeasts.</title>
        <authorList>
            <consortium name="DOE Joint Genome Institute"/>
            <person name="Riley R."/>
            <person name="Haridas S."/>
            <person name="Wolfe K.H."/>
            <person name="Lopes M.R."/>
            <person name="Hittinger C.T."/>
            <person name="Goker M."/>
            <person name="Salamov A."/>
            <person name="Wisecaver J."/>
            <person name="Long T.M."/>
            <person name="Aerts A.L."/>
            <person name="Barry K."/>
            <person name="Choi C."/>
            <person name="Clum A."/>
            <person name="Coughlan A.Y."/>
            <person name="Deshpande S."/>
            <person name="Douglass A.P."/>
            <person name="Hanson S.J."/>
            <person name="Klenk H.-P."/>
            <person name="Labutti K."/>
            <person name="Lapidus A."/>
            <person name="Lindquist E."/>
            <person name="Lipzen A."/>
            <person name="Meier-Kolthoff J.P."/>
            <person name="Ohm R.A."/>
            <person name="Otillar R.P."/>
            <person name="Pangilinan J."/>
            <person name="Peng Y."/>
            <person name="Rokas A."/>
            <person name="Rosa C.A."/>
            <person name="Scheuner C."/>
            <person name="Sibirny A.A."/>
            <person name="Slot J.C."/>
            <person name="Stielow J.B."/>
            <person name="Sun H."/>
            <person name="Kurtzman C.P."/>
            <person name="Blackwell M."/>
            <person name="Grigoriev I.V."/>
            <person name="Jeffries T.W."/>
        </authorList>
    </citation>
    <scope>NUCLEOTIDE SEQUENCE [LARGE SCALE GENOMIC DNA]</scope>
    <source>
        <strain evidence="2">NRRL Y-17324</strain>
    </source>
</reference>
<dbReference type="EMBL" id="KV453910">
    <property type="protein sequence ID" value="ODV80438.1"/>
    <property type="molecule type" value="Genomic_DNA"/>
</dbReference>
<evidence type="ECO:0000313" key="2">
    <source>
        <dbReference type="Proteomes" id="UP000094285"/>
    </source>
</evidence>
<dbReference type="AlphaFoldDB" id="A0A1E4SLT0"/>
<organism evidence="1 2">
    <name type="scientific">Suhomyces tanzawaensis NRRL Y-17324</name>
    <dbReference type="NCBI Taxonomy" id="984487"/>
    <lineage>
        <taxon>Eukaryota</taxon>
        <taxon>Fungi</taxon>
        <taxon>Dikarya</taxon>
        <taxon>Ascomycota</taxon>
        <taxon>Saccharomycotina</taxon>
        <taxon>Pichiomycetes</taxon>
        <taxon>Debaryomycetaceae</taxon>
        <taxon>Suhomyces</taxon>
    </lineage>
</organism>
<proteinExistence type="predicted"/>
<evidence type="ECO:0000313" key="1">
    <source>
        <dbReference type="EMBL" id="ODV80438.1"/>
    </source>
</evidence>